<sequence length="409" mass="45895">MDAAFLDGLWVAAQPIVNLSTGEVVGYESLIRGKPSSPWTSPAQLFEEARNQGLESELEMQCRTLGLEWGHRHLNSEQMLFLNINGDYAHVPINTDKLQLGPTRIALEISESQNILENADYLQQIHRWREEGYLLVLDDYGVGYAGLGLLLTVQPHIAKIDRLLIAGVEHDQMRQSMITHFRELALDQSVSLVAEGIETEAELRTIQKLGIPFGQGFFLGQPQANPVISPRPQVMTSASKKPSKLWALSSDSDLRRLTPSDQEIFQKSTEIVYATSFPAYVVTRTRRIVAWNQAATALTGWTQEQMEKHRCMDRRLNHRDLKGNPLCVAACPLVATIMNDYAHKQCVTTFTVDGSQIPIEILSTPLWNPTSHKTIGAIEYFWPVKSPVESELEPLRCDSDHSRGIELSP</sequence>
<comment type="caution">
    <text evidence="2">The sequence shown here is derived from an EMBL/GenBank/DDBJ whole genome shotgun (WGS) entry which is preliminary data.</text>
</comment>
<dbReference type="InterPro" id="IPR001633">
    <property type="entry name" value="EAL_dom"/>
</dbReference>
<evidence type="ECO:0000313" key="2">
    <source>
        <dbReference type="EMBL" id="PSR29585.1"/>
    </source>
</evidence>
<dbReference type="CDD" id="cd01948">
    <property type="entry name" value="EAL"/>
    <property type="match status" value="1"/>
</dbReference>
<name>A0A2T2X522_9FIRM</name>
<dbReference type="Gene3D" id="3.30.450.20">
    <property type="entry name" value="PAS domain"/>
    <property type="match status" value="1"/>
</dbReference>
<gene>
    <name evidence="2" type="ORF">C7B43_07965</name>
</gene>
<feature type="domain" description="EAL" evidence="1">
    <location>
        <begin position="1"/>
        <end position="236"/>
    </location>
</feature>
<reference evidence="2 3" key="1">
    <citation type="journal article" date="2014" name="BMC Genomics">
        <title>Comparison of environmental and isolate Sulfobacillus genomes reveals diverse carbon, sulfur, nitrogen, and hydrogen metabolisms.</title>
        <authorList>
            <person name="Justice N.B."/>
            <person name="Norman A."/>
            <person name="Brown C.T."/>
            <person name="Singh A."/>
            <person name="Thomas B.C."/>
            <person name="Banfield J.F."/>
        </authorList>
    </citation>
    <scope>NUCLEOTIDE SEQUENCE [LARGE SCALE GENOMIC DNA]</scope>
    <source>
        <strain evidence="2">AMDSBA1</strain>
    </source>
</reference>
<dbReference type="AlphaFoldDB" id="A0A2T2X522"/>
<dbReference type="InterPro" id="IPR035919">
    <property type="entry name" value="EAL_sf"/>
</dbReference>
<dbReference type="SUPFAM" id="SSF55785">
    <property type="entry name" value="PYP-like sensor domain (PAS domain)"/>
    <property type="match status" value="1"/>
</dbReference>
<protein>
    <recommendedName>
        <fullName evidence="1">EAL domain-containing protein</fullName>
    </recommendedName>
</protein>
<evidence type="ECO:0000313" key="3">
    <source>
        <dbReference type="Proteomes" id="UP000242699"/>
    </source>
</evidence>
<dbReference type="InterPro" id="IPR050706">
    <property type="entry name" value="Cyclic-di-GMP_PDE-like"/>
</dbReference>
<organism evidence="2 3">
    <name type="scientific">Sulfobacillus benefaciens</name>
    <dbReference type="NCBI Taxonomy" id="453960"/>
    <lineage>
        <taxon>Bacteria</taxon>
        <taxon>Bacillati</taxon>
        <taxon>Bacillota</taxon>
        <taxon>Clostridia</taxon>
        <taxon>Eubacteriales</taxon>
        <taxon>Clostridiales Family XVII. Incertae Sedis</taxon>
        <taxon>Sulfobacillus</taxon>
    </lineage>
</organism>
<dbReference type="GO" id="GO:0071111">
    <property type="term" value="F:cyclic-guanylate-specific phosphodiesterase activity"/>
    <property type="evidence" value="ECO:0007669"/>
    <property type="project" value="InterPro"/>
</dbReference>
<proteinExistence type="predicted"/>
<accession>A0A2T2X522</accession>
<dbReference type="PANTHER" id="PTHR33121:SF76">
    <property type="entry name" value="SIGNALING PROTEIN"/>
    <property type="match status" value="1"/>
</dbReference>
<dbReference type="Pfam" id="PF00563">
    <property type="entry name" value="EAL"/>
    <property type="match status" value="1"/>
</dbReference>
<dbReference type="Gene3D" id="3.20.20.450">
    <property type="entry name" value="EAL domain"/>
    <property type="match status" value="1"/>
</dbReference>
<dbReference type="PROSITE" id="PS50883">
    <property type="entry name" value="EAL"/>
    <property type="match status" value="1"/>
</dbReference>
<dbReference type="Proteomes" id="UP000242699">
    <property type="component" value="Unassembled WGS sequence"/>
</dbReference>
<dbReference type="SUPFAM" id="SSF141868">
    <property type="entry name" value="EAL domain-like"/>
    <property type="match status" value="1"/>
</dbReference>
<dbReference type="EMBL" id="PXYT01000015">
    <property type="protein sequence ID" value="PSR29585.1"/>
    <property type="molecule type" value="Genomic_DNA"/>
</dbReference>
<dbReference type="InterPro" id="IPR035965">
    <property type="entry name" value="PAS-like_dom_sf"/>
</dbReference>
<evidence type="ECO:0000259" key="1">
    <source>
        <dbReference type="PROSITE" id="PS50883"/>
    </source>
</evidence>
<dbReference type="SMART" id="SM00052">
    <property type="entry name" value="EAL"/>
    <property type="match status" value="1"/>
</dbReference>
<dbReference type="PANTHER" id="PTHR33121">
    <property type="entry name" value="CYCLIC DI-GMP PHOSPHODIESTERASE PDEF"/>
    <property type="match status" value="1"/>
</dbReference>